<feature type="domain" description="G" evidence="1">
    <location>
        <begin position="40"/>
        <end position="127"/>
    </location>
</feature>
<dbReference type="Pfam" id="PF01926">
    <property type="entry name" value="MMR_HSR1"/>
    <property type="match status" value="1"/>
</dbReference>
<sequence>MNLINLGEAKSWLDAIPGGQLGLEADEQWQQFACIGDPVVTVYGAYDTGKSSLLRRLIVDSGVEVPDWLTISARHETFEVNEVRGAGCLLRDTPGFVIGAEDARAARNTQLANTAVELTDVAIVTVTPQLATAEFPALQALVGRDWAPGSLWFVISRFDEAGVDPESDEDGYRDRAQRKTDELRRALELGDAVPVFVVSQDFAQMAGSERNPDPQLWDEFRGWDGIAELCEALTNLGSRDDSSLRAFAAQRFWRKSVADSLDGLQAEVGKYLDHENFSDEGLRLRQSWVTQLDALQNSADADLRGKISETIGQTVDGQRDANAIEKSLAATIDSWYRMQERNVEKLLRNVDDTIALERQRPSWKQLEELADSIRVQADRSTSAEETTEIISPVVKRVADAALKALTDYEKLSMLKKPVPTSASSAMNMSKRAAVATAIVPLVLEISSVAEQLIRNRTSAAERDRQRQALDAELDRIGDRAAVLALAELKPFIEAARQTILDVTAERVDLRDGLNKLVAELQALVRSGEALLGTSAAA</sequence>
<evidence type="ECO:0000259" key="1">
    <source>
        <dbReference type="Pfam" id="PF01926"/>
    </source>
</evidence>
<keyword evidence="3" id="KW-1185">Reference proteome</keyword>
<dbReference type="InterPro" id="IPR006073">
    <property type="entry name" value="GTP-bd"/>
</dbReference>
<dbReference type="Gene3D" id="3.40.50.300">
    <property type="entry name" value="P-loop containing nucleotide triphosphate hydrolases"/>
    <property type="match status" value="1"/>
</dbReference>
<dbReference type="RefSeq" id="WP_123253788.1">
    <property type="nucleotide sequence ID" value="NZ_RBED01000026.1"/>
</dbReference>
<dbReference type="OrthoDB" id="4339122at2"/>
<accession>A0A3N0CA73</accession>
<comment type="caution">
    <text evidence="2">The sequence shown here is derived from an EMBL/GenBank/DDBJ whole genome shotgun (WGS) entry which is preliminary data.</text>
</comment>
<dbReference type="CDD" id="cd00882">
    <property type="entry name" value="Ras_like_GTPase"/>
    <property type="match status" value="1"/>
</dbReference>
<dbReference type="EMBL" id="RBED01000026">
    <property type="protein sequence ID" value="RNL60209.1"/>
    <property type="molecule type" value="Genomic_DNA"/>
</dbReference>
<dbReference type="Proteomes" id="UP000273807">
    <property type="component" value="Unassembled WGS sequence"/>
</dbReference>
<dbReference type="SUPFAM" id="SSF52540">
    <property type="entry name" value="P-loop containing nucleoside triphosphate hydrolases"/>
    <property type="match status" value="1"/>
</dbReference>
<evidence type="ECO:0000313" key="2">
    <source>
        <dbReference type="EMBL" id="RNL60209.1"/>
    </source>
</evidence>
<name>A0A3N0CA73_9MICC</name>
<proteinExistence type="predicted"/>
<evidence type="ECO:0000313" key="3">
    <source>
        <dbReference type="Proteomes" id="UP000273807"/>
    </source>
</evidence>
<dbReference type="AlphaFoldDB" id="A0A3N0CA73"/>
<reference evidence="2 3" key="1">
    <citation type="submission" date="2018-10" db="EMBL/GenBank/DDBJ databases">
        <title>Genome sequencing of Arthrobacter oryzae TNB02.</title>
        <authorList>
            <person name="Cho Y.-J."/>
            <person name="Cho A."/>
            <person name="Kim O.-S."/>
        </authorList>
    </citation>
    <scope>NUCLEOTIDE SEQUENCE [LARGE SCALE GENOMIC DNA]</scope>
    <source>
        <strain evidence="2 3">TNB02</strain>
    </source>
</reference>
<protein>
    <recommendedName>
        <fullName evidence="1">G domain-containing protein</fullName>
    </recommendedName>
</protein>
<dbReference type="GO" id="GO:0005525">
    <property type="term" value="F:GTP binding"/>
    <property type="evidence" value="ECO:0007669"/>
    <property type="project" value="InterPro"/>
</dbReference>
<organism evidence="2 3">
    <name type="scientific">Arthrobacter oryzae</name>
    <dbReference type="NCBI Taxonomy" id="409290"/>
    <lineage>
        <taxon>Bacteria</taxon>
        <taxon>Bacillati</taxon>
        <taxon>Actinomycetota</taxon>
        <taxon>Actinomycetes</taxon>
        <taxon>Micrococcales</taxon>
        <taxon>Micrococcaceae</taxon>
        <taxon>Arthrobacter</taxon>
    </lineage>
</organism>
<dbReference type="InterPro" id="IPR027417">
    <property type="entry name" value="P-loop_NTPase"/>
</dbReference>
<gene>
    <name evidence="2" type="ORF">D7003_01720</name>
</gene>